<evidence type="ECO:0000313" key="2">
    <source>
        <dbReference type="Proteomes" id="UP000204614"/>
    </source>
</evidence>
<proteinExistence type="predicted"/>
<reference evidence="2" key="1">
    <citation type="submission" date="2015-05" db="EMBL/GenBank/DDBJ databases">
        <authorList>
            <person name="Liu X."/>
            <person name="Tong Y."/>
            <person name="Huang Y."/>
            <person name="An X."/>
            <person name="Mi Z."/>
            <person name="Zhang Z."/>
        </authorList>
    </citation>
    <scope>NUCLEOTIDE SEQUENCE [LARGE SCALE GENOMIC DNA]</scope>
</reference>
<dbReference type="Proteomes" id="UP000204614">
    <property type="component" value="Segment"/>
</dbReference>
<dbReference type="EMBL" id="KR869820">
    <property type="protein sequence ID" value="AKR15934.1"/>
    <property type="molecule type" value="Genomic_DNA"/>
</dbReference>
<protein>
    <submittedName>
        <fullName evidence="1">Uncharacterized protein</fullName>
    </submittedName>
</protein>
<sequence>MAYVPKKEVFLNPLLGKSLNHIETMATIVKDNIFKSYTRQRSLSENTRFHKIINKMFTAPVHIQMYLVGEEAYVLVFSQSRNELVGYFHKNNLASIIMLDSNPNFLNTESSGYKESTKVTTRSKMRSLLTNAKRFVYSDKRYINQMLKYLDDVPDHDKSVYKPVVEVTTPSVEEVAPALMRTKFVIEIEADDLERACTSLSSIGVNFMLYNKFN</sequence>
<dbReference type="RefSeq" id="YP_009218626.1">
    <property type="nucleotide sequence ID" value="NC_029013.1"/>
</dbReference>
<organism evidence="1 2">
    <name type="scientific">Citrobacter phage IME-CF2</name>
    <dbReference type="NCBI Taxonomy" id="1673887"/>
    <lineage>
        <taxon>Viruses</taxon>
        <taxon>Duplodnaviria</taxon>
        <taxon>Heunggongvirae</taxon>
        <taxon>Uroviricota</taxon>
        <taxon>Caudoviricetes</taxon>
        <taxon>Pantevenvirales</taxon>
        <taxon>Straboviridae</taxon>
        <taxon>Pseudotevenvirus</taxon>
        <taxon>Pseudotevenvirus imecf2</taxon>
    </lineage>
</organism>
<accession>A0A0K0QT55</accession>
<dbReference type="GeneID" id="26644849"/>
<name>A0A0K0QT55_9CAUD</name>
<keyword evidence="2" id="KW-1185">Reference proteome</keyword>
<dbReference type="KEGG" id="vg:26644849"/>
<evidence type="ECO:0000313" key="1">
    <source>
        <dbReference type="EMBL" id="AKR15934.1"/>
    </source>
</evidence>